<organism evidence="5 6">
    <name type="scientific">Globodera rostochiensis</name>
    <name type="common">Golden nematode worm</name>
    <name type="synonym">Heterodera rostochiensis</name>
    <dbReference type="NCBI Taxonomy" id="31243"/>
    <lineage>
        <taxon>Eukaryota</taxon>
        <taxon>Metazoa</taxon>
        <taxon>Ecdysozoa</taxon>
        <taxon>Nematoda</taxon>
        <taxon>Chromadorea</taxon>
        <taxon>Rhabditida</taxon>
        <taxon>Tylenchina</taxon>
        <taxon>Tylenchomorpha</taxon>
        <taxon>Tylenchoidea</taxon>
        <taxon>Heteroderidae</taxon>
        <taxon>Heteroderinae</taxon>
        <taxon>Globodera</taxon>
    </lineage>
</organism>
<dbReference type="Proteomes" id="UP000887572">
    <property type="component" value="Unplaced"/>
</dbReference>
<feature type="domain" description="CMP/dCMP-type deaminase" evidence="4">
    <location>
        <begin position="4"/>
        <end position="119"/>
    </location>
</feature>
<dbReference type="Pfam" id="PF00383">
    <property type="entry name" value="dCMP_cyt_deam_1"/>
    <property type="match status" value="1"/>
</dbReference>
<dbReference type="GO" id="GO:0002100">
    <property type="term" value="P:tRNA wobble adenosine to inosine editing"/>
    <property type="evidence" value="ECO:0007669"/>
    <property type="project" value="InterPro"/>
</dbReference>
<dbReference type="GO" id="GO:0008270">
    <property type="term" value="F:zinc ion binding"/>
    <property type="evidence" value="ECO:0007669"/>
    <property type="project" value="InterPro"/>
</dbReference>
<evidence type="ECO:0000313" key="6">
    <source>
        <dbReference type="WBParaSite" id="Gr19_v10_g16608.t1"/>
    </source>
</evidence>
<dbReference type="Gene3D" id="3.40.140.10">
    <property type="entry name" value="Cytidine Deaminase, domain 2"/>
    <property type="match status" value="1"/>
</dbReference>
<proteinExistence type="predicted"/>
<dbReference type="AlphaFoldDB" id="A0A914HEH1"/>
<evidence type="ECO:0000256" key="2">
    <source>
        <dbReference type="ARBA" id="ARBA00022801"/>
    </source>
</evidence>
<keyword evidence="2" id="KW-0378">Hydrolase</keyword>
<dbReference type="PANTHER" id="PTHR11079:SF149">
    <property type="entry name" value="TRNA-SPECIFIC ADENOSINE DEAMINASE 2"/>
    <property type="match status" value="1"/>
</dbReference>
<dbReference type="PROSITE" id="PS51747">
    <property type="entry name" value="CYT_DCMP_DEAMINASES_2"/>
    <property type="match status" value="1"/>
</dbReference>
<protein>
    <submittedName>
        <fullName evidence="6">CMP/dCMP-type deaminase domain-containing protein</fullName>
    </submittedName>
</protein>
<keyword evidence="5" id="KW-1185">Reference proteome</keyword>
<sequence length="179" mass="20632">MLTGSDLDFFNLCFKLAETAYKAQEVPVGCVIVTNEVVIGTGFNQVNRTKNPTRHAEFVAIAEANEWCTLHNENFIETMKRATFYVNLEPCIMCASALYQLRIKRLIFGAKNPRFGGIYSVVSNADFGHDHEIEITSEIEKDRCISLLRTFYDRENTFAPEEKRKSKKKFQIELVCRRF</sequence>
<dbReference type="GO" id="GO:0052717">
    <property type="term" value="F:tRNA-specific adenosine-34 deaminase activity"/>
    <property type="evidence" value="ECO:0007669"/>
    <property type="project" value="UniProtKB-EC"/>
</dbReference>
<reference evidence="6" key="1">
    <citation type="submission" date="2022-11" db="UniProtKB">
        <authorList>
            <consortium name="WormBaseParasite"/>
        </authorList>
    </citation>
    <scope>IDENTIFICATION</scope>
</reference>
<dbReference type="PROSITE" id="PS00903">
    <property type="entry name" value="CYT_DCMP_DEAMINASES_1"/>
    <property type="match status" value="1"/>
</dbReference>
<evidence type="ECO:0000313" key="5">
    <source>
        <dbReference type="Proteomes" id="UP000887572"/>
    </source>
</evidence>
<dbReference type="InterPro" id="IPR002125">
    <property type="entry name" value="CMP_dCMP_dom"/>
</dbReference>
<dbReference type="InterPro" id="IPR016192">
    <property type="entry name" value="APOBEC/CMP_deaminase_Zn-bd"/>
</dbReference>
<dbReference type="CDD" id="cd01285">
    <property type="entry name" value="nucleoside_deaminase"/>
    <property type="match status" value="1"/>
</dbReference>
<keyword evidence="1" id="KW-0479">Metal-binding</keyword>
<dbReference type="InterPro" id="IPR016193">
    <property type="entry name" value="Cytidine_deaminase-like"/>
</dbReference>
<keyword evidence="3" id="KW-0862">Zinc</keyword>
<dbReference type="PANTHER" id="PTHR11079">
    <property type="entry name" value="CYTOSINE DEAMINASE FAMILY MEMBER"/>
    <property type="match status" value="1"/>
</dbReference>
<name>A0A914HEH1_GLORO</name>
<evidence type="ECO:0000256" key="3">
    <source>
        <dbReference type="ARBA" id="ARBA00022833"/>
    </source>
</evidence>
<dbReference type="GO" id="GO:0005737">
    <property type="term" value="C:cytoplasm"/>
    <property type="evidence" value="ECO:0007669"/>
    <property type="project" value="TreeGrafter"/>
</dbReference>
<evidence type="ECO:0000256" key="1">
    <source>
        <dbReference type="ARBA" id="ARBA00022723"/>
    </source>
</evidence>
<dbReference type="GO" id="GO:0005634">
    <property type="term" value="C:nucleus"/>
    <property type="evidence" value="ECO:0007669"/>
    <property type="project" value="TreeGrafter"/>
</dbReference>
<dbReference type="SUPFAM" id="SSF53927">
    <property type="entry name" value="Cytidine deaminase-like"/>
    <property type="match status" value="1"/>
</dbReference>
<dbReference type="WBParaSite" id="Gr19_v10_g16608.t1">
    <property type="protein sequence ID" value="Gr19_v10_g16608.t1"/>
    <property type="gene ID" value="Gr19_v10_g16608"/>
</dbReference>
<accession>A0A914HEH1</accession>
<evidence type="ECO:0000259" key="4">
    <source>
        <dbReference type="PROSITE" id="PS51747"/>
    </source>
</evidence>